<reference evidence="1 2" key="1">
    <citation type="journal article" date="2023" name="Arcadia Sci">
        <title>De novo assembly of a long-read Amblyomma americanum tick genome.</title>
        <authorList>
            <person name="Chou S."/>
            <person name="Poskanzer K.E."/>
            <person name="Rollins M."/>
            <person name="Thuy-Boun P.S."/>
        </authorList>
    </citation>
    <scope>NUCLEOTIDE SEQUENCE [LARGE SCALE GENOMIC DNA]</scope>
    <source>
        <strain evidence="1">F_SG_1</strain>
        <tissue evidence="1">Salivary glands</tissue>
    </source>
</reference>
<sequence length="173" mass="19068">MTNRANRIKVAVLGGPRSGKSVCCSRVICCEFPGNSLVANNCRLLCGNIRDCRLHDNGSVTLFLPNITNGSFIDEDLGCKRHVGTTVGDLLNGSSSRAVPQYWSVRLPDERALIKVGPTTGKRGDVATVRCRLSRPDWRFTPSTRKIPRKQKKTVLYDFMFLKPLSSAGWAVS</sequence>
<dbReference type="AlphaFoldDB" id="A0AAQ4EZ88"/>
<dbReference type="EMBL" id="JARKHS020009243">
    <property type="protein sequence ID" value="KAK8780031.1"/>
    <property type="molecule type" value="Genomic_DNA"/>
</dbReference>
<accession>A0AAQ4EZ88</accession>
<keyword evidence="2" id="KW-1185">Reference proteome</keyword>
<gene>
    <name evidence="1" type="ORF">V5799_018627</name>
</gene>
<name>A0AAQ4EZ88_AMBAM</name>
<protein>
    <submittedName>
        <fullName evidence="1">Uncharacterized protein</fullName>
    </submittedName>
</protein>
<organism evidence="1 2">
    <name type="scientific">Amblyomma americanum</name>
    <name type="common">Lone star tick</name>
    <dbReference type="NCBI Taxonomy" id="6943"/>
    <lineage>
        <taxon>Eukaryota</taxon>
        <taxon>Metazoa</taxon>
        <taxon>Ecdysozoa</taxon>
        <taxon>Arthropoda</taxon>
        <taxon>Chelicerata</taxon>
        <taxon>Arachnida</taxon>
        <taxon>Acari</taxon>
        <taxon>Parasitiformes</taxon>
        <taxon>Ixodida</taxon>
        <taxon>Ixodoidea</taxon>
        <taxon>Ixodidae</taxon>
        <taxon>Amblyomminae</taxon>
        <taxon>Amblyomma</taxon>
    </lineage>
</organism>
<comment type="caution">
    <text evidence="1">The sequence shown here is derived from an EMBL/GenBank/DDBJ whole genome shotgun (WGS) entry which is preliminary data.</text>
</comment>
<evidence type="ECO:0000313" key="2">
    <source>
        <dbReference type="Proteomes" id="UP001321473"/>
    </source>
</evidence>
<proteinExistence type="predicted"/>
<evidence type="ECO:0000313" key="1">
    <source>
        <dbReference type="EMBL" id="KAK8780031.1"/>
    </source>
</evidence>
<dbReference type="Proteomes" id="UP001321473">
    <property type="component" value="Unassembled WGS sequence"/>
</dbReference>